<protein>
    <submittedName>
        <fullName evidence="1">Uncharacterized protein</fullName>
    </submittedName>
</protein>
<name>A0A5R9E846_9ACTN</name>
<proteinExistence type="predicted"/>
<dbReference type="RefSeq" id="WP_138055555.1">
    <property type="nucleotide sequence ID" value="NZ_VAWE01000001.1"/>
</dbReference>
<dbReference type="EMBL" id="VAWE01000001">
    <property type="protein sequence ID" value="TLQ46250.1"/>
    <property type="molecule type" value="Genomic_DNA"/>
</dbReference>
<reference evidence="1 2" key="1">
    <citation type="submission" date="2019-05" db="EMBL/GenBank/DDBJ databases">
        <title>Streptomyces marianii sp. nov., a novel marine actinomycete from southern coast of India.</title>
        <authorList>
            <person name="Iniyan A.M."/>
            <person name="Wink J."/>
            <person name="Ramprasad E."/>
            <person name="Ramana C.V."/>
            <person name="Bunk B."/>
            <person name="Sproer C."/>
            <person name="Joseph F.-J.R.S."/>
            <person name="Vincent S.G.P."/>
        </authorList>
    </citation>
    <scope>NUCLEOTIDE SEQUENCE [LARGE SCALE GENOMIC DNA]</scope>
    <source>
        <strain evidence="1 2">ICN19</strain>
    </source>
</reference>
<gene>
    <name evidence="1" type="ORF">FEF34_27600</name>
</gene>
<keyword evidence="2" id="KW-1185">Reference proteome</keyword>
<dbReference type="AlphaFoldDB" id="A0A5R9E846"/>
<organism evidence="1 2">
    <name type="scientific">Streptomyces marianii</name>
    <dbReference type="NCBI Taxonomy" id="1817406"/>
    <lineage>
        <taxon>Bacteria</taxon>
        <taxon>Bacillati</taxon>
        <taxon>Actinomycetota</taxon>
        <taxon>Actinomycetes</taxon>
        <taxon>Kitasatosporales</taxon>
        <taxon>Streptomycetaceae</taxon>
        <taxon>Streptomyces</taxon>
    </lineage>
</organism>
<evidence type="ECO:0000313" key="1">
    <source>
        <dbReference type="EMBL" id="TLQ46250.1"/>
    </source>
</evidence>
<evidence type="ECO:0000313" key="2">
    <source>
        <dbReference type="Proteomes" id="UP000305921"/>
    </source>
</evidence>
<dbReference type="Proteomes" id="UP000305921">
    <property type="component" value="Unassembled WGS sequence"/>
</dbReference>
<accession>A0A5R9E846</accession>
<dbReference type="OrthoDB" id="3388630at2"/>
<comment type="caution">
    <text evidence="1">The sequence shown here is derived from an EMBL/GenBank/DDBJ whole genome shotgun (WGS) entry which is preliminary data.</text>
</comment>
<sequence>MADKQLIEQLQARPGMYGLNGTYHPTAMLLLGFDLARDGGLLRGFREWLIVRRGEPSSAVWYALVFQESLPGVSLRNWGRLEPEQDQRAVDHLFSLVLEFLDVRDNSESLARMYTEYHSLQAGR</sequence>